<reference evidence="2 3" key="1">
    <citation type="journal article" date="2016" name="Nat. Commun.">
        <title>Thousands of microbial genomes shed light on interconnected biogeochemical processes in an aquifer system.</title>
        <authorList>
            <person name="Anantharaman K."/>
            <person name="Brown C.T."/>
            <person name="Hug L.A."/>
            <person name="Sharon I."/>
            <person name="Castelle C.J."/>
            <person name="Probst A.J."/>
            <person name="Thomas B.C."/>
            <person name="Singh A."/>
            <person name="Wilkins M.J."/>
            <person name="Karaoz U."/>
            <person name="Brodie E.L."/>
            <person name="Williams K.H."/>
            <person name="Hubbard S.S."/>
            <person name="Banfield J.F."/>
        </authorList>
    </citation>
    <scope>NUCLEOTIDE SEQUENCE [LARGE SCALE GENOMIC DNA]</scope>
</reference>
<dbReference type="InterPro" id="IPR036249">
    <property type="entry name" value="Thioredoxin-like_sf"/>
</dbReference>
<sequence length="374" mass="41507">MLKPLFIKAIVGSLFIILTVLIATFIILTVLISTKVAAEVKKDAIYYFWGQGCPHCAQVDKFFEEKGFYDKYPIEKKEIYFNHENAALLNEYYDKYNVPLDSRGVPAVFIGDHYLIGGLDIPNEFETLASKFVESSNLQPAATKAATTKVSFLLPAVIAGALADSVNPCEFAVLVLLLTAILASGSPRRALHAGLLFSLSIFISYLMMGLGLYKALSWGALPRFFMTFIGVLAIILGLFNIKDYFWYGKGGFLMEVPMSWRPRLKALISRVTSPAGAFFVGFLVSLFLLPCTSGPYIVILGMLSQRTLFAQALAYLVFYNIIFILPMILITLAVYKGFSLQQAEEFRQKRLRLLHLIIGLLLIGMGGVVLAGWV</sequence>
<evidence type="ECO:0000256" key="1">
    <source>
        <dbReference type="SAM" id="Phobius"/>
    </source>
</evidence>
<evidence type="ECO:0000313" key="3">
    <source>
        <dbReference type="Proteomes" id="UP000176299"/>
    </source>
</evidence>
<gene>
    <name evidence="2" type="ORF">A2113_04075</name>
</gene>
<keyword evidence="1" id="KW-0472">Membrane</keyword>
<dbReference type="InterPro" id="IPR051790">
    <property type="entry name" value="Cytochrome_c-biogenesis_DsbD"/>
</dbReference>
<dbReference type="Gene3D" id="3.40.30.10">
    <property type="entry name" value="Glutaredoxin"/>
    <property type="match status" value="1"/>
</dbReference>
<keyword evidence="1" id="KW-0812">Transmembrane</keyword>
<organism evidence="2 3">
    <name type="scientific">Candidatus Woykebacteria bacterium GWA1_44_8</name>
    <dbReference type="NCBI Taxonomy" id="1802591"/>
    <lineage>
        <taxon>Bacteria</taxon>
        <taxon>Candidatus Woykeibacteriota</taxon>
    </lineage>
</organism>
<dbReference type="PANTHER" id="PTHR31272">
    <property type="entry name" value="CYTOCHROME C-TYPE BIOGENESIS PROTEIN HI_1454-RELATED"/>
    <property type="match status" value="1"/>
</dbReference>
<feature type="transmembrane region" description="Helical" evidence="1">
    <location>
        <begin position="353"/>
        <end position="373"/>
    </location>
</feature>
<dbReference type="AlphaFoldDB" id="A0A1G1W207"/>
<name>A0A1G1W207_9BACT</name>
<dbReference type="STRING" id="1802591.A2113_04075"/>
<feature type="transmembrane region" description="Helical" evidence="1">
    <location>
        <begin position="193"/>
        <end position="213"/>
    </location>
</feature>
<dbReference type="PROSITE" id="PS51354">
    <property type="entry name" value="GLUTAREDOXIN_2"/>
    <property type="match status" value="1"/>
</dbReference>
<comment type="caution">
    <text evidence="2">The sequence shown here is derived from an EMBL/GenBank/DDBJ whole genome shotgun (WGS) entry which is preliminary data.</text>
</comment>
<proteinExistence type="predicted"/>
<feature type="transmembrane region" description="Helical" evidence="1">
    <location>
        <begin position="308"/>
        <end position="332"/>
    </location>
</feature>
<dbReference type="PANTHER" id="PTHR31272:SF9">
    <property type="entry name" value="BLL1027 PROTEIN"/>
    <property type="match status" value="1"/>
</dbReference>
<dbReference type="SUPFAM" id="SSF52833">
    <property type="entry name" value="Thioredoxin-like"/>
    <property type="match status" value="1"/>
</dbReference>
<accession>A0A1G1W207</accession>
<evidence type="ECO:0000313" key="2">
    <source>
        <dbReference type="EMBL" id="OGY21705.1"/>
    </source>
</evidence>
<dbReference type="Proteomes" id="UP000176299">
    <property type="component" value="Unassembled WGS sequence"/>
</dbReference>
<protein>
    <submittedName>
        <fullName evidence="2">Uncharacterized protein</fullName>
    </submittedName>
</protein>
<keyword evidence="1" id="KW-1133">Transmembrane helix</keyword>
<feature type="transmembrane region" description="Helical" evidence="1">
    <location>
        <begin position="6"/>
        <end position="32"/>
    </location>
</feature>
<dbReference type="EMBL" id="MHCN01000011">
    <property type="protein sequence ID" value="OGY21705.1"/>
    <property type="molecule type" value="Genomic_DNA"/>
</dbReference>
<feature type="transmembrane region" description="Helical" evidence="1">
    <location>
        <begin position="225"/>
        <end position="246"/>
    </location>
</feature>